<feature type="compositionally biased region" description="Polar residues" evidence="1">
    <location>
        <begin position="46"/>
        <end position="58"/>
    </location>
</feature>
<feature type="domain" description="C2H2-type" evidence="2">
    <location>
        <begin position="349"/>
        <end position="371"/>
    </location>
</feature>
<feature type="region of interest" description="Disordered" evidence="1">
    <location>
        <begin position="170"/>
        <end position="217"/>
    </location>
</feature>
<evidence type="ECO:0000259" key="2">
    <source>
        <dbReference type="PROSITE" id="PS00028"/>
    </source>
</evidence>
<keyword evidence="4" id="KW-1185">Reference proteome</keyword>
<dbReference type="InterPro" id="IPR013087">
    <property type="entry name" value="Znf_C2H2_type"/>
</dbReference>
<feature type="compositionally biased region" description="Basic and acidic residues" evidence="1">
    <location>
        <begin position="74"/>
        <end position="88"/>
    </location>
</feature>
<feature type="region of interest" description="Disordered" evidence="1">
    <location>
        <begin position="258"/>
        <end position="313"/>
    </location>
</feature>
<dbReference type="OrthoDB" id="10418513at2759"/>
<feature type="compositionally biased region" description="Basic and acidic residues" evidence="1">
    <location>
        <begin position="122"/>
        <end position="136"/>
    </location>
</feature>
<feature type="compositionally biased region" description="Basic and acidic residues" evidence="1">
    <location>
        <begin position="274"/>
        <end position="289"/>
    </location>
</feature>
<name>A0A9W8N0T2_9AGAR</name>
<feature type="region of interest" description="Disordered" evidence="1">
    <location>
        <begin position="13"/>
        <end position="59"/>
    </location>
</feature>
<dbReference type="PROSITE" id="PS00028">
    <property type="entry name" value="ZINC_FINGER_C2H2_1"/>
    <property type="match status" value="1"/>
</dbReference>
<feature type="compositionally biased region" description="Acidic residues" evidence="1">
    <location>
        <begin position="417"/>
        <end position="436"/>
    </location>
</feature>
<protein>
    <recommendedName>
        <fullName evidence="2">C2H2-type domain-containing protein</fullName>
    </recommendedName>
</protein>
<evidence type="ECO:0000256" key="1">
    <source>
        <dbReference type="SAM" id="MobiDB-lite"/>
    </source>
</evidence>
<accession>A0A9W8N0T2</accession>
<reference evidence="3" key="1">
    <citation type="submission" date="2022-07" db="EMBL/GenBank/DDBJ databases">
        <title>Genome Sequence of Agrocybe chaxingu.</title>
        <authorList>
            <person name="Buettner E."/>
        </authorList>
    </citation>
    <scope>NUCLEOTIDE SEQUENCE</scope>
    <source>
        <strain evidence="3">MP-N11</strain>
    </source>
</reference>
<feature type="compositionally biased region" description="Basic and acidic residues" evidence="1">
    <location>
        <begin position="304"/>
        <end position="313"/>
    </location>
</feature>
<sequence>MVWESLFDVLNKEKDDACDTSSPATPPRPTSLQPRAALWNPLEGDTSGTSAFQPQSPLGSLDLNGILNTYFKIPEDDHEKEKGKENESHPFITCNPLSPSAAPPTTRTIYSPDIDAPDEEDTRARRGDKGKGRAIEETSGWEADFEAGDILDDGQNLGVNPREVFGSLDEELYAYADADEEDLEEDASSDTEEDGDDDEYVENHHGRESPVAGPSTGAGNYYGAGPIASAPVAWVAWGTLQRHESQVYMNGVGSALATEQLPQRHPSSSRVKCKRDADDDGSDHAEGTPHSRGSAARDVPGPEQPREPTDTRMSEAEILETYGGSRHPEPTWTTPDYGCRVWGKHQAWCCHFCEKTLKLCGSINRHVKSTHYAPQLWCKSSGCPCTRGGGGLKTSRKWVMTRHLKTYMGNSRGDNAEGPELEESEMDESELQELEPEEQKKKSKKAR</sequence>
<gene>
    <name evidence="3" type="ORF">NLJ89_g1096</name>
</gene>
<feature type="compositionally biased region" description="Acidic residues" evidence="1">
    <location>
        <begin position="170"/>
        <end position="200"/>
    </location>
</feature>
<feature type="region of interest" description="Disordered" evidence="1">
    <location>
        <begin position="74"/>
        <end position="147"/>
    </location>
</feature>
<feature type="region of interest" description="Disordered" evidence="1">
    <location>
        <begin position="406"/>
        <end position="447"/>
    </location>
</feature>
<comment type="caution">
    <text evidence="3">The sequence shown here is derived from an EMBL/GenBank/DDBJ whole genome shotgun (WGS) entry which is preliminary data.</text>
</comment>
<evidence type="ECO:0000313" key="4">
    <source>
        <dbReference type="Proteomes" id="UP001148786"/>
    </source>
</evidence>
<feature type="compositionally biased region" description="Polar residues" evidence="1">
    <location>
        <begin position="95"/>
        <end position="109"/>
    </location>
</feature>
<dbReference type="AlphaFoldDB" id="A0A9W8N0T2"/>
<evidence type="ECO:0000313" key="3">
    <source>
        <dbReference type="EMBL" id="KAJ3516490.1"/>
    </source>
</evidence>
<organism evidence="3 4">
    <name type="scientific">Agrocybe chaxingu</name>
    <dbReference type="NCBI Taxonomy" id="84603"/>
    <lineage>
        <taxon>Eukaryota</taxon>
        <taxon>Fungi</taxon>
        <taxon>Dikarya</taxon>
        <taxon>Basidiomycota</taxon>
        <taxon>Agaricomycotina</taxon>
        <taxon>Agaricomycetes</taxon>
        <taxon>Agaricomycetidae</taxon>
        <taxon>Agaricales</taxon>
        <taxon>Agaricineae</taxon>
        <taxon>Strophariaceae</taxon>
        <taxon>Agrocybe</taxon>
    </lineage>
</organism>
<dbReference type="EMBL" id="JANKHO010000053">
    <property type="protein sequence ID" value="KAJ3516490.1"/>
    <property type="molecule type" value="Genomic_DNA"/>
</dbReference>
<proteinExistence type="predicted"/>
<dbReference type="Proteomes" id="UP001148786">
    <property type="component" value="Unassembled WGS sequence"/>
</dbReference>